<protein>
    <submittedName>
        <fullName evidence="2">Uma2 family endonuclease</fullName>
    </submittedName>
</protein>
<dbReference type="PANTHER" id="PTHR34107:SF1">
    <property type="entry name" value="SLL0198 PROTEIN"/>
    <property type="match status" value="1"/>
</dbReference>
<dbReference type="SUPFAM" id="SSF52980">
    <property type="entry name" value="Restriction endonuclease-like"/>
    <property type="match status" value="1"/>
</dbReference>
<keyword evidence="2" id="KW-0255">Endonuclease</keyword>
<dbReference type="EMBL" id="JADEWN010000038">
    <property type="protein sequence ID" value="MBE9191717.1"/>
    <property type="molecule type" value="Genomic_DNA"/>
</dbReference>
<dbReference type="Proteomes" id="UP000651156">
    <property type="component" value="Unassembled WGS sequence"/>
</dbReference>
<keyword evidence="2" id="KW-0378">Hydrolase</keyword>
<evidence type="ECO:0000313" key="2">
    <source>
        <dbReference type="EMBL" id="MBE9191717.1"/>
    </source>
</evidence>
<sequence length="198" mass="22145">MNPTDTLTLAKFLSQPEGDVTYELIDGQAVPKVSPKYFHSALQTALIILLRNWCKGKGRVGSEWAIVLQRHDKAARFPRRNVPCQGKDWVPVPDIAYISYKRLPASWKRNEACPVPPEIIIEIISPNQSVKELEEKAKDYLNAGVANVWIVEPETQSITVISPDDVRQKYIGDSPIVDSTLPSLVLTPQQIFAEADLV</sequence>
<organism evidence="2 3">
    <name type="scientific">Gloeocapsopsis crepidinum LEGE 06123</name>
    <dbReference type="NCBI Taxonomy" id="588587"/>
    <lineage>
        <taxon>Bacteria</taxon>
        <taxon>Bacillati</taxon>
        <taxon>Cyanobacteriota</taxon>
        <taxon>Cyanophyceae</taxon>
        <taxon>Oscillatoriophycideae</taxon>
        <taxon>Chroococcales</taxon>
        <taxon>Chroococcaceae</taxon>
        <taxon>Gloeocapsopsis</taxon>
    </lineage>
</organism>
<evidence type="ECO:0000313" key="3">
    <source>
        <dbReference type="Proteomes" id="UP000651156"/>
    </source>
</evidence>
<dbReference type="InterPro" id="IPR008538">
    <property type="entry name" value="Uma2"/>
</dbReference>
<dbReference type="CDD" id="cd06260">
    <property type="entry name" value="DUF820-like"/>
    <property type="match status" value="1"/>
</dbReference>
<dbReference type="Pfam" id="PF05685">
    <property type="entry name" value="Uma2"/>
    <property type="match status" value="1"/>
</dbReference>
<dbReference type="PANTHER" id="PTHR34107">
    <property type="entry name" value="SLL0198 PROTEIN-RELATED"/>
    <property type="match status" value="1"/>
</dbReference>
<gene>
    <name evidence="2" type="ORF">IQ230_15440</name>
</gene>
<keyword evidence="2" id="KW-0540">Nuclease</keyword>
<dbReference type="GO" id="GO:0004519">
    <property type="term" value="F:endonuclease activity"/>
    <property type="evidence" value="ECO:0007669"/>
    <property type="project" value="UniProtKB-KW"/>
</dbReference>
<evidence type="ECO:0000259" key="1">
    <source>
        <dbReference type="Pfam" id="PF05685"/>
    </source>
</evidence>
<proteinExistence type="predicted"/>
<comment type="caution">
    <text evidence="2">The sequence shown here is derived from an EMBL/GenBank/DDBJ whole genome shotgun (WGS) entry which is preliminary data.</text>
</comment>
<feature type="domain" description="Putative restriction endonuclease" evidence="1">
    <location>
        <begin position="10"/>
        <end position="187"/>
    </location>
</feature>
<dbReference type="InterPro" id="IPR011335">
    <property type="entry name" value="Restrct_endonuc-II-like"/>
</dbReference>
<dbReference type="InterPro" id="IPR012296">
    <property type="entry name" value="Nuclease_put_TT1808"/>
</dbReference>
<name>A0ABR9UTW4_9CHRO</name>
<dbReference type="Gene3D" id="3.90.1570.10">
    <property type="entry name" value="tt1808, chain A"/>
    <property type="match status" value="1"/>
</dbReference>
<keyword evidence="3" id="KW-1185">Reference proteome</keyword>
<reference evidence="2 3" key="1">
    <citation type="submission" date="2020-10" db="EMBL/GenBank/DDBJ databases">
        <authorList>
            <person name="Castelo-Branco R."/>
            <person name="Eusebio N."/>
            <person name="Adriana R."/>
            <person name="Vieira A."/>
            <person name="Brugerolle De Fraissinette N."/>
            <person name="Rezende De Castro R."/>
            <person name="Schneider M.P."/>
            <person name="Vasconcelos V."/>
            <person name="Leao P.N."/>
        </authorList>
    </citation>
    <scope>NUCLEOTIDE SEQUENCE [LARGE SCALE GENOMIC DNA]</scope>
    <source>
        <strain evidence="2 3">LEGE 06123</strain>
    </source>
</reference>
<accession>A0ABR9UTW4</accession>
<dbReference type="RefSeq" id="WP_193932842.1">
    <property type="nucleotide sequence ID" value="NZ_CAWPMZ010000070.1"/>
</dbReference>